<name>A0A1J4KNX5_9EUKA</name>
<dbReference type="AlphaFoldDB" id="A0A1J4KNX5"/>
<sequence length="168" mass="19082">MMILETVYLKISMYHNSTLYPAIARILELLSVGPEVSNQIRPHLYNIREELQSMPKENALNHLAQNDPAAAAAEDISAADKRIIAEVKETMTSNGAIIFLEKLQNEHHLTTEKLKQMSVILAGKCGIHTDSQQFKGIDTIYHWFDENWDQIEPLTTDMLIVNCDSKFV</sequence>
<accession>A0A1J4KNX5</accession>
<gene>
    <name evidence="1" type="ORF">TRFO_16951</name>
</gene>
<proteinExistence type="predicted"/>
<dbReference type="GeneID" id="94833998"/>
<dbReference type="RefSeq" id="XP_068366127.1">
    <property type="nucleotide sequence ID" value="XM_068499294.1"/>
</dbReference>
<protein>
    <submittedName>
        <fullName evidence="1">Uncharacterized protein</fullName>
    </submittedName>
</protein>
<evidence type="ECO:0000313" key="1">
    <source>
        <dbReference type="EMBL" id="OHT12991.1"/>
    </source>
</evidence>
<organism evidence="1 2">
    <name type="scientific">Tritrichomonas foetus</name>
    <dbReference type="NCBI Taxonomy" id="1144522"/>
    <lineage>
        <taxon>Eukaryota</taxon>
        <taxon>Metamonada</taxon>
        <taxon>Parabasalia</taxon>
        <taxon>Tritrichomonadida</taxon>
        <taxon>Tritrichomonadidae</taxon>
        <taxon>Tritrichomonas</taxon>
    </lineage>
</organism>
<reference evidence="1" key="1">
    <citation type="submission" date="2016-10" db="EMBL/GenBank/DDBJ databases">
        <authorList>
            <person name="Benchimol M."/>
            <person name="Almeida L.G."/>
            <person name="Vasconcelos A.T."/>
            <person name="Perreira-Neves A."/>
            <person name="Rosa I.A."/>
            <person name="Tasca T."/>
            <person name="Bogo M.R."/>
            <person name="de Souza W."/>
        </authorList>
    </citation>
    <scope>NUCLEOTIDE SEQUENCE [LARGE SCALE GENOMIC DNA]</scope>
    <source>
        <strain evidence="1">K</strain>
    </source>
</reference>
<dbReference type="EMBL" id="MLAK01000550">
    <property type="protein sequence ID" value="OHT12991.1"/>
    <property type="molecule type" value="Genomic_DNA"/>
</dbReference>
<evidence type="ECO:0000313" key="2">
    <source>
        <dbReference type="Proteomes" id="UP000179807"/>
    </source>
</evidence>
<comment type="caution">
    <text evidence="1">The sequence shown here is derived from an EMBL/GenBank/DDBJ whole genome shotgun (WGS) entry which is preliminary data.</text>
</comment>
<dbReference type="Proteomes" id="UP000179807">
    <property type="component" value="Unassembled WGS sequence"/>
</dbReference>
<keyword evidence="2" id="KW-1185">Reference proteome</keyword>
<dbReference type="VEuPathDB" id="TrichDB:TRFO_16951"/>